<dbReference type="Pfam" id="PF20684">
    <property type="entry name" value="Fung_rhodopsin"/>
    <property type="match status" value="1"/>
</dbReference>
<evidence type="ECO:0000313" key="10">
    <source>
        <dbReference type="Proteomes" id="UP000813385"/>
    </source>
</evidence>
<dbReference type="OrthoDB" id="5417887at2759"/>
<accession>A0A8K0X7C4</accession>
<dbReference type="AlphaFoldDB" id="A0A8K0X7C4"/>
<gene>
    <name evidence="9" type="ORF">B0T11DRAFT_327340</name>
</gene>
<evidence type="ECO:0000256" key="2">
    <source>
        <dbReference type="ARBA" id="ARBA00022692"/>
    </source>
</evidence>
<evidence type="ECO:0000256" key="1">
    <source>
        <dbReference type="ARBA" id="ARBA00004141"/>
    </source>
</evidence>
<dbReference type="GO" id="GO:0016020">
    <property type="term" value="C:membrane"/>
    <property type="evidence" value="ECO:0007669"/>
    <property type="project" value="UniProtKB-SubCell"/>
</dbReference>
<keyword evidence="3 7" id="KW-1133">Transmembrane helix</keyword>
<dbReference type="Proteomes" id="UP000813385">
    <property type="component" value="Unassembled WGS sequence"/>
</dbReference>
<comment type="similarity">
    <text evidence="5">Belongs to the SAT4 family.</text>
</comment>
<evidence type="ECO:0000313" key="9">
    <source>
        <dbReference type="EMBL" id="KAH7369240.1"/>
    </source>
</evidence>
<keyword evidence="4 7" id="KW-0472">Membrane</keyword>
<dbReference type="PANTHER" id="PTHR33048:SF42">
    <property type="entry name" value="INTEGRAL MEMBRANE PROTEIN"/>
    <property type="match status" value="1"/>
</dbReference>
<feature type="transmembrane region" description="Helical" evidence="7">
    <location>
        <begin position="121"/>
        <end position="142"/>
    </location>
</feature>
<organism evidence="9 10">
    <name type="scientific">Plectosphaerella cucumerina</name>
    <dbReference type="NCBI Taxonomy" id="40658"/>
    <lineage>
        <taxon>Eukaryota</taxon>
        <taxon>Fungi</taxon>
        <taxon>Dikarya</taxon>
        <taxon>Ascomycota</taxon>
        <taxon>Pezizomycotina</taxon>
        <taxon>Sordariomycetes</taxon>
        <taxon>Hypocreomycetidae</taxon>
        <taxon>Glomerellales</taxon>
        <taxon>Plectosphaerellaceae</taxon>
        <taxon>Plectosphaerella</taxon>
    </lineage>
</organism>
<feature type="transmembrane region" description="Helical" evidence="7">
    <location>
        <begin position="240"/>
        <end position="264"/>
    </location>
</feature>
<feature type="region of interest" description="Disordered" evidence="6">
    <location>
        <begin position="364"/>
        <end position="389"/>
    </location>
</feature>
<dbReference type="InterPro" id="IPR049326">
    <property type="entry name" value="Rhodopsin_dom_fungi"/>
</dbReference>
<feature type="region of interest" description="Disordered" evidence="6">
    <location>
        <begin position="324"/>
        <end position="352"/>
    </location>
</feature>
<dbReference type="InterPro" id="IPR052337">
    <property type="entry name" value="SAT4-like"/>
</dbReference>
<evidence type="ECO:0000256" key="7">
    <source>
        <dbReference type="SAM" id="Phobius"/>
    </source>
</evidence>
<feature type="domain" description="Rhodopsin" evidence="8">
    <location>
        <begin position="27"/>
        <end position="265"/>
    </location>
</feature>
<keyword evidence="2 7" id="KW-0812">Transmembrane</keyword>
<protein>
    <recommendedName>
        <fullName evidence="8">Rhodopsin domain-containing protein</fullName>
    </recommendedName>
</protein>
<dbReference type="EMBL" id="JAGPXD010000002">
    <property type="protein sequence ID" value="KAH7369240.1"/>
    <property type="molecule type" value="Genomic_DNA"/>
</dbReference>
<sequence>MDSDNRGPRLVAVCWSLAAAAAVLLFLRIYCKIWRGRGLWWDDHLLIVSWVSLIIAVSINTYIVSLGFGTHIWTISKENLKIINLNTIMVATFGILATTTSKTSFALTLYRISPNAWMKYFLIFVIISVNISMNLVWIFGLAKCQPLQKVWDGDVEGTCWDRRKLLKFQLFAAYYSAILDFVLALLPWQILMGMQMRRRERLGVAIAMSLGAIAGITGIVKAVLVVSMSSTDFTYERVDLTIWTLTEPAASIMAVSIPILRMLYRELKSSHYKYKTGGTGQNDPRTGHMNTNATDARKSKRFGPHSKYGRNSVVIMSNAGWDESQEGLQDADRAARAAKTSPNQSGVLKTEEVRVYHERLSTVSDENSIELKVLGPADKRSDPDMSNRI</sequence>
<feature type="compositionally biased region" description="Polar residues" evidence="6">
    <location>
        <begin position="281"/>
        <end position="294"/>
    </location>
</feature>
<proteinExistence type="inferred from homology"/>
<feature type="transmembrane region" description="Helical" evidence="7">
    <location>
        <begin position="12"/>
        <end position="33"/>
    </location>
</feature>
<feature type="transmembrane region" description="Helical" evidence="7">
    <location>
        <begin position="172"/>
        <end position="191"/>
    </location>
</feature>
<evidence type="ECO:0000256" key="4">
    <source>
        <dbReference type="ARBA" id="ARBA00023136"/>
    </source>
</evidence>
<feature type="transmembrane region" description="Helical" evidence="7">
    <location>
        <begin position="45"/>
        <end position="68"/>
    </location>
</feature>
<comment type="caution">
    <text evidence="9">The sequence shown here is derived from an EMBL/GenBank/DDBJ whole genome shotgun (WGS) entry which is preliminary data.</text>
</comment>
<feature type="transmembrane region" description="Helical" evidence="7">
    <location>
        <begin position="203"/>
        <end position="228"/>
    </location>
</feature>
<evidence type="ECO:0000256" key="6">
    <source>
        <dbReference type="SAM" id="MobiDB-lite"/>
    </source>
</evidence>
<dbReference type="PANTHER" id="PTHR33048">
    <property type="entry name" value="PTH11-LIKE INTEGRAL MEMBRANE PROTEIN (AFU_ORTHOLOGUE AFUA_5G11245)"/>
    <property type="match status" value="1"/>
</dbReference>
<feature type="transmembrane region" description="Helical" evidence="7">
    <location>
        <begin position="88"/>
        <end position="109"/>
    </location>
</feature>
<keyword evidence="10" id="KW-1185">Reference proteome</keyword>
<feature type="region of interest" description="Disordered" evidence="6">
    <location>
        <begin position="275"/>
        <end position="303"/>
    </location>
</feature>
<feature type="compositionally biased region" description="Basic and acidic residues" evidence="6">
    <location>
        <begin position="377"/>
        <end position="389"/>
    </location>
</feature>
<comment type="subcellular location">
    <subcellularLocation>
        <location evidence="1">Membrane</location>
        <topology evidence="1">Multi-pass membrane protein</topology>
    </subcellularLocation>
</comment>
<reference evidence="9" key="1">
    <citation type="journal article" date="2021" name="Nat. Commun.">
        <title>Genetic determinants of endophytism in the Arabidopsis root mycobiome.</title>
        <authorList>
            <person name="Mesny F."/>
            <person name="Miyauchi S."/>
            <person name="Thiergart T."/>
            <person name="Pickel B."/>
            <person name="Atanasova L."/>
            <person name="Karlsson M."/>
            <person name="Huettel B."/>
            <person name="Barry K.W."/>
            <person name="Haridas S."/>
            <person name="Chen C."/>
            <person name="Bauer D."/>
            <person name="Andreopoulos W."/>
            <person name="Pangilinan J."/>
            <person name="LaButti K."/>
            <person name="Riley R."/>
            <person name="Lipzen A."/>
            <person name="Clum A."/>
            <person name="Drula E."/>
            <person name="Henrissat B."/>
            <person name="Kohler A."/>
            <person name="Grigoriev I.V."/>
            <person name="Martin F.M."/>
            <person name="Hacquard S."/>
        </authorList>
    </citation>
    <scope>NUCLEOTIDE SEQUENCE</scope>
    <source>
        <strain evidence="9">MPI-CAGE-AT-0016</strain>
    </source>
</reference>
<evidence type="ECO:0000256" key="5">
    <source>
        <dbReference type="ARBA" id="ARBA00038359"/>
    </source>
</evidence>
<evidence type="ECO:0000256" key="3">
    <source>
        <dbReference type="ARBA" id="ARBA00022989"/>
    </source>
</evidence>
<evidence type="ECO:0000259" key="8">
    <source>
        <dbReference type="Pfam" id="PF20684"/>
    </source>
</evidence>
<name>A0A8K0X7C4_9PEZI</name>